<evidence type="ECO:0000313" key="8">
    <source>
        <dbReference type="Proteomes" id="UP001165205"/>
    </source>
</evidence>
<dbReference type="PROSITE" id="PS51387">
    <property type="entry name" value="FAD_PCMH"/>
    <property type="match status" value="1"/>
</dbReference>
<dbReference type="EMBL" id="BSYA01000035">
    <property type="protein sequence ID" value="GMG27484.1"/>
    <property type="molecule type" value="Genomic_DNA"/>
</dbReference>
<dbReference type="InterPro" id="IPR012951">
    <property type="entry name" value="BBE"/>
</dbReference>
<dbReference type="InterPro" id="IPR050416">
    <property type="entry name" value="FAD-linked_Oxidoreductase"/>
</dbReference>
<evidence type="ECO:0000256" key="2">
    <source>
        <dbReference type="ARBA" id="ARBA00005466"/>
    </source>
</evidence>
<dbReference type="InterPro" id="IPR016169">
    <property type="entry name" value="FAD-bd_PCMH_sub2"/>
</dbReference>
<evidence type="ECO:0000256" key="5">
    <source>
        <dbReference type="ARBA" id="ARBA00023002"/>
    </source>
</evidence>
<keyword evidence="4" id="KW-0274">FAD</keyword>
<accession>A0AAN5BQI5</accession>
<dbReference type="Pfam" id="PF01565">
    <property type="entry name" value="FAD_binding_4"/>
    <property type="match status" value="1"/>
</dbReference>
<evidence type="ECO:0000256" key="4">
    <source>
        <dbReference type="ARBA" id="ARBA00022827"/>
    </source>
</evidence>
<dbReference type="GO" id="GO:0071949">
    <property type="term" value="F:FAD binding"/>
    <property type="evidence" value="ECO:0007669"/>
    <property type="project" value="InterPro"/>
</dbReference>
<keyword evidence="3" id="KW-0285">Flavoprotein</keyword>
<gene>
    <name evidence="7" type="ORF">Aory04_000409900</name>
</gene>
<proteinExistence type="inferred from homology"/>
<evidence type="ECO:0000256" key="1">
    <source>
        <dbReference type="ARBA" id="ARBA00001974"/>
    </source>
</evidence>
<reference evidence="7" key="1">
    <citation type="submission" date="2023-04" db="EMBL/GenBank/DDBJ databases">
        <title>Aspergillus oryzae NBRC 4228.</title>
        <authorList>
            <person name="Ichikawa N."/>
            <person name="Sato H."/>
            <person name="Tonouchi N."/>
        </authorList>
    </citation>
    <scope>NUCLEOTIDE SEQUENCE</scope>
    <source>
        <strain evidence="7">NBRC 4228</strain>
    </source>
</reference>
<organism evidence="7 8">
    <name type="scientific">Aspergillus oryzae</name>
    <name type="common">Yellow koji mold</name>
    <dbReference type="NCBI Taxonomy" id="5062"/>
    <lineage>
        <taxon>Eukaryota</taxon>
        <taxon>Fungi</taxon>
        <taxon>Dikarya</taxon>
        <taxon>Ascomycota</taxon>
        <taxon>Pezizomycotina</taxon>
        <taxon>Eurotiomycetes</taxon>
        <taxon>Eurotiomycetidae</taxon>
        <taxon>Eurotiales</taxon>
        <taxon>Aspergillaceae</taxon>
        <taxon>Aspergillus</taxon>
        <taxon>Aspergillus subgen. Circumdati</taxon>
    </lineage>
</organism>
<sequence>MKLNTAIYNLLAAPPSLADSLLNAFAASTDRSAKGLDPCAGAVIMAPTLSSANLILAFFALLTSSRAAPSPSVPAETAVPSSKTAAGAPLFHSETLQLTDGVLTKLNLQNNTSLFAFGSNSSSSKLSLGDSGACKVFPGDSEWPSTSTWSLFDRLLGGALIETVPLASSCFSSWPEYDSAQCNLVSNNWTDSNLQCVPGRTCLPTDDTSGTCTVGGYSKYAVNVSSVAQIQLAVNFARNTGIRLVVKNTGHDFNGKSTGAGALGIWTHNLKDIQYLENYQGQGYSGPAVKMGAGVQATEIYAKAKELGFTAVGGEGKTVGVAGGYVLGGGHSPMSSIYGLAADQVLALELVLANGRFVTVTEETDPDLFWALRGGGGSTCFSTGGNVTVDTFWAGVRAYLDRFAINADAGTYAYFWVMSTGTNSFSFLMNPYFAVNHTVSEFNALMKPWFDELNHLGIPYTPDTKYHDNFYDAWDAVFPLETVASSTMVTGSRLFPRANWEDASLLNETFNALKTTVTAGYPLLAFNMKAELPEGYPESSANPAFRQTLMHAITSASWTANSTNTQILNQMEHFANNVLGIWRKTCPEAGAYMSEANILEPNFQQSFYGSNYERLYQLKQKYDPSGLFYAPTGVVATPATPPYFPFDFPSTKPPHPQEQQDYLPVFGIASVVAQYFPPVSGNIPRTKLLLSLRDDVQYG</sequence>
<dbReference type="Pfam" id="PF08031">
    <property type="entry name" value="BBE"/>
    <property type="match status" value="1"/>
</dbReference>
<keyword evidence="5" id="KW-0560">Oxidoreductase</keyword>
<dbReference type="PANTHER" id="PTHR42973:SF39">
    <property type="entry name" value="FAD-BINDING PCMH-TYPE DOMAIN-CONTAINING PROTEIN"/>
    <property type="match status" value="1"/>
</dbReference>
<comment type="caution">
    <text evidence="7">The sequence shown here is derived from an EMBL/GenBank/DDBJ whole genome shotgun (WGS) entry which is preliminary data.</text>
</comment>
<evidence type="ECO:0000313" key="7">
    <source>
        <dbReference type="EMBL" id="GMG27484.1"/>
    </source>
</evidence>
<feature type="domain" description="FAD-binding PCMH-type" evidence="6">
    <location>
        <begin position="214"/>
        <end position="392"/>
    </location>
</feature>
<dbReference type="InterPro" id="IPR016166">
    <property type="entry name" value="FAD-bd_PCMH"/>
</dbReference>
<evidence type="ECO:0000259" key="6">
    <source>
        <dbReference type="PROSITE" id="PS51387"/>
    </source>
</evidence>
<dbReference type="InterPro" id="IPR006094">
    <property type="entry name" value="Oxid_FAD_bind_N"/>
</dbReference>
<protein>
    <submittedName>
        <fullName evidence="7">Unnamed protein product</fullName>
    </submittedName>
</protein>
<evidence type="ECO:0000256" key="3">
    <source>
        <dbReference type="ARBA" id="ARBA00022630"/>
    </source>
</evidence>
<dbReference type="SUPFAM" id="SSF56176">
    <property type="entry name" value="FAD-binding/transporter-associated domain-like"/>
    <property type="match status" value="1"/>
</dbReference>
<comment type="cofactor">
    <cofactor evidence="1">
        <name>FAD</name>
        <dbReference type="ChEBI" id="CHEBI:57692"/>
    </cofactor>
</comment>
<dbReference type="GO" id="GO:0016491">
    <property type="term" value="F:oxidoreductase activity"/>
    <property type="evidence" value="ECO:0007669"/>
    <property type="project" value="UniProtKB-KW"/>
</dbReference>
<dbReference type="Proteomes" id="UP001165205">
    <property type="component" value="Unassembled WGS sequence"/>
</dbReference>
<name>A0AAN5BQI5_ASPOZ</name>
<dbReference type="AlphaFoldDB" id="A0AAN5BQI5"/>
<dbReference type="PANTHER" id="PTHR42973">
    <property type="entry name" value="BINDING OXIDOREDUCTASE, PUTATIVE (AFU_ORTHOLOGUE AFUA_1G17690)-RELATED"/>
    <property type="match status" value="1"/>
</dbReference>
<comment type="similarity">
    <text evidence="2">Belongs to the oxygen-dependent FAD-linked oxidoreductase family.</text>
</comment>
<dbReference type="InterPro" id="IPR036318">
    <property type="entry name" value="FAD-bd_PCMH-like_sf"/>
</dbReference>
<dbReference type="Gene3D" id="3.30.465.10">
    <property type="match status" value="2"/>
</dbReference>